<dbReference type="OrthoDB" id="28322at2759"/>
<evidence type="ECO:0000313" key="2">
    <source>
        <dbReference type="Proteomes" id="UP000319801"/>
    </source>
</evidence>
<sequence length="154" mass="17750">MKIVEEPNTFGLNNHLLSQGSQLQGRVPPSPVSGPPHLFRLAGKCFSFTESIRHSSVTPTRSWGYNKMLKDIFEEAGFLKPVKRLLQQELHTPKPKHENLDECTKEFEKQRAEIQRLRSLLSQHNITDLTETVPGRIKKRRRLYMDGFFGHDGN</sequence>
<reference evidence="1 2" key="1">
    <citation type="journal article" date="2019" name="Genome Biol. Evol.">
        <title>Whole-Genome Sequencing of the Giant Devil Catfish, Bagarius yarrelli.</title>
        <authorList>
            <person name="Jiang W."/>
            <person name="Lv Y."/>
            <person name="Cheng L."/>
            <person name="Yang K."/>
            <person name="Chao B."/>
            <person name="Wang X."/>
            <person name="Li Y."/>
            <person name="Pan X."/>
            <person name="You X."/>
            <person name="Zhang Y."/>
            <person name="Yang J."/>
            <person name="Li J."/>
            <person name="Zhang X."/>
            <person name="Liu S."/>
            <person name="Sun C."/>
            <person name="Yang J."/>
            <person name="Shi Q."/>
        </authorList>
    </citation>
    <scope>NUCLEOTIDE SEQUENCE [LARGE SCALE GENOMIC DNA]</scope>
    <source>
        <strain evidence="1">JWS20170419001</strain>
        <tissue evidence="1">Muscle</tissue>
    </source>
</reference>
<organism evidence="1 2">
    <name type="scientific">Bagarius yarrelli</name>
    <name type="common">Goonch</name>
    <name type="synonym">Bagrus yarrelli</name>
    <dbReference type="NCBI Taxonomy" id="175774"/>
    <lineage>
        <taxon>Eukaryota</taxon>
        <taxon>Metazoa</taxon>
        <taxon>Chordata</taxon>
        <taxon>Craniata</taxon>
        <taxon>Vertebrata</taxon>
        <taxon>Euteleostomi</taxon>
        <taxon>Actinopterygii</taxon>
        <taxon>Neopterygii</taxon>
        <taxon>Teleostei</taxon>
        <taxon>Ostariophysi</taxon>
        <taxon>Siluriformes</taxon>
        <taxon>Sisoridae</taxon>
        <taxon>Sisorinae</taxon>
        <taxon>Bagarius</taxon>
    </lineage>
</organism>
<evidence type="ECO:0000313" key="1">
    <source>
        <dbReference type="EMBL" id="TSL82533.1"/>
    </source>
</evidence>
<dbReference type="AlphaFoldDB" id="A0A556U1E7"/>
<name>A0A556U1E7_BAGYA</name>
<proteinExistence type="predicted"/>
<protein>
    <submittedName>
        <fullName evidence="1">N-acetylglucosamine-1-phosphotransferase subunit gamma</fullName>
    </submittedName>
</protein>
<keyword evidence="1" id="KW-0808">Transferase</keyword>
<dbReference type="Proteomes" id="UP000319801">
    <property type="component" value="Unassembled WGS sequence"/>
</dbReference>
<comment type="caution">
    <text evidence="1">The sequence shown here is derived from an EMBL/GenBank/DDBJ whole genome shotgun (WGS) entry which is preliminary data.</text>
</comment>
<dbReference type="GO" id="GO:0016740">
    <property type="term" value="F:transferase activity"/>
    <property type="evidence" value="ECO:0007669"/>
    <property type="project" value="UniProtKB-KW"/>
</dbReference>
<keyword evidence="2" id="KW-1185">Reference proteome</keyword>
<accession>A0A556U1E7</accession>
<dbReference type="EMBL" id="VCAZ01000037">
    <property type="protein sequence ID" value="TSL82533.1"/>
    <property type="molecule type" value="Genomic_DNA"/>
</dbReference>
<gene>
    <name evidence="1" type="ORF">Baya_6632</name>
</gene>